<evidence type="ECO:0000313" key="2">
    <source>
        <dbReference type="Proteomes" id="UP001327560"/>
    </source>
</evidence>
<proteinExistence type="predicted"/>
<dbReference type="PANTHER" id="PTHR33181">
    <property type="entry name" value="OS01G0778500 PROTEIN"/>
    <property type="match status" value="1"/>
</dbReference>
<accession>A0AAQ3QI26</accession>
<dbReference type="PANTHER" id="PTHR33181:SF54">
    <property type="entry name" value="OS05G0138000 PROTEIN"/>
    <property type="match status" value="1"/>
</dbReference>
<reference evidence="1 2" key="1">
    <citation type="submission" date="2023-10" db="EMBL/GenBank/DDBJ databases">
        <title>Chromosome-scale genome assembly provides insights into flower coloration mechanisms of Canna indica.</title>
        <authorList>
            <person name="Li C."/>
        </authorList>
    </citation>
    <scope>NUCLEOTIDE SEQUENCE [LARGE SCALE GENOMIC DNA]</scope>
    <source>
        <tissue evidence="1">Flower</tissue>
    </source>
</reference>
<protein>
    <submittedName>
        <fullName evidence="1">Uncharacterized protein</fullName>
    </submittedName>
</protein>
<dbReference type="Proteomes" id="UP001327560">
    <property type="component" value="Chromosome 7"/>
</dbReference>
<dbReference type="EMBL" id="CP136896">
    <property type="protein sequence ID" value="WOL13476.1"/>
    <property type="molecule type" value="Genomic_DNA"/>
</dbReference>
<dbReference type="AlphaFoldDB" id="A0AAQ3QI26"/>
<organism evidence="1 2">
    <name type="scientific">Canna indica</name>
    <name type="common">Indian-shot</name>
    <dbReference type="NCBI Taxonomy" id="4628"/>
    <lineage>
        <taxon>Eukaryota</taxon>
        <taxon>Viridiplantae</taxon>
        <taxon>Streptophyta</taxon>
        <taxon>Embryophyta</taxon>
        <taxon>Tracheophyta</taxon>
        <taxon>Spermatophyta</taxon>
        <taxon>Magnoliopsida</taxon>
        <taxon>Liliopsida</taxon>
        <taxon>Zingiberales</taxon>
        <taxon>Cannaceae</taxon>
        <taxon>Canna</taxon>
    </lineage>
</organism>
<name>A0AAQ3QI26_9LILI</name>
<evidence type="ECO:0000313" key="1">
    <source>
        <dbReference type="EMBL" id="WOL13476.1"/>
    </source>
</evidence>
<keyword evidence="2" id="KW-1185">Reference proteome</keyword>
<gene>
    <name evidence="1" type="ORF">Cni_G22246</name>
</gene>
<sequence length="194" mass="22260">MSWWRRKVVFPVRRAWLVVSSRVKSRKHGGGILKLYDDVQMCGYQDVQVMWDILTRSEMETPTMSKQRKRSFWRPSSCHACLLQPSLDSFIRSGDLTLVAYVIDIGQSKYILINSEKSGSADLEFSGTMPELLYRTYDKIIPSHFSVVQTLLYGATINYDIPCMVYHFAVCLLQSVECTDYLLSCEFSGPSANR</sequence>